<comment type="caution">
    <text evidence="1">The sequence shown here is derived from an EMBL/GenBank/DDBJ whole genome shotgun (WGS) entry which is preliminary data.</text>
</comment>
<evidence type="ECO:0000313" key="1">
    <source>
        <dbReference type="EMBL" id="KAI0060294.1"/>
    </source>
</evidence>
<reference evidence="1" key="1">
    <citation type="submission" date="2021-03" db="EMBL/GenBank/DDBJ databases">
        <authorList>
            <consortium name="DOE Joint Genome Institute"/>
            <person name="Ahrendt S."/>
            <person name="Looney B.P."/>
            <person name="Miyauchi S."/>
            <person name="Morin E."/>
            <person name="Drula E."/>
            <person name="Courty P.E."/>
            <person name="Chicoki N."/>
            <person name="Fauchery L."/>
            <person name="Kohler A."/>
            <person name="Kuo A."/>
            <person name="Labutti K."/>
            <person name="Pangilinan J."/>
            <person name="Lipzen A."/>
            <person name="Riley R."/>
            <person name="Andreopoulos W."/>
            <person name="He G."/>
            <person name="Johnson J."/>
            <person name="Barry K.W."/>
            <person name="Grigoriev I.V."/>
            <person name="Nagy L."/>
            <person name="Hibbett D."/>
            <person name="Henrissat B."/>
            <person name="Matheny P.B."/>
            <person name="Labbe J."/>
            <person name="Martin F."/>
        </authorList>
    </citation>
    <scope>NUCLEOTIDE SEQUENCE</scope>
    <source>
        <strain evidence="1">HHB10654</strain>
    </source>
</reference>
<gene>
    <name evidence="1" type="ORF">BV25DRAFT_1839812</name>
</gene>
<organism evidence="1 2">
    <name type="scientific">Artomyces pyxidatus</name>
    <dbReference type="NCBI Taxonomy" id="48021"/>
    <lineage>
        <taxon>Eukaryota</taxon>
        <taxon>Fungi</taxon>
        <taxon>Dikarya</taxon>
        <taxon>Basidiomycota</taxon>
        <taxon>Agaricomycotina</taxon>
        <taxon>Agaricomycetes</taxon>
        <taxon>Russulales</taxon>
        <taxon>Auriscalpiaceae</taxon>
        <taxon>Artomyces</taxon>
    </lineage>
</organism>
<reference evidence="1" key="2">
    <citation type="journal article" date="2022" name="New Phytol.">
        <title>Evolutionary transition to the ectomycorrhizal habit in the genomes of a hyperdiverse lineage of mushroom-forming fungi.</title>
        <authorList>
            <person name="Looney B."/>
            <person name="Miyauchi S."/>
            <person name="Morin E."/>
            <person name="Drula E."/>
            <person name="Courty P.E."/>
            <person name="Kohler A."/>
            <person name="Kuo A."/>
            <person name="LaButti K."/>
            <person name="Pangilinan J."/>
            <person name="Lipzen A."/>
            <person name="Riley R."/>
            <person name="Andreopoulos W."/>
            <person name="He G."/>
            <person name="Johnson J."/>
            <person name="Nolan M."/>
            <person name="Tritt A."/>
            <person name="Barry K.W."/>
            <person name="Grigoriev I.V."/>
            <person name="Nagy L.G."/>
            <person name="Hibbett D."/>
            <person name="Henrissat B."/>
            <person name="Matheny P.B."/>
            <person name="Labbe J."/>
            <person name="Martin F.M."/>
        </authorList>
    </citation>
    <scope>NUCLEOTIDE SEQUENCE</scope>
    <source>
        <strain evidence="1">HHB10654</strain>
    </source>
</reference>
<evidence type="ECO:0000313" key="2">
    <source>
        <dbReference type="Proteomes" id="UP000814140"/>
    </source>
</evidence>
<dbReference type="Proteomes" id="UP000814140">
    <property type="component" value="Unassembled WGS sequence"/>
</dbReference>
<name>A0ACB8SUL7_9AGAM</name>
<proteinExistence type="predicted"/>
<sequence length="110" mass="13071">MFSNVKYEDVHHDEFDDDLFREEDVDVNPDVFVIRQSLERPDTQAMTTEHLHYLIHQGEIDLDPPYQRDLVWQRSKQMDIIDSIYHNYYILPVIFAVVRDEDGEQTASSA</sequence>
<protein>
    <submittedName>
        <fullName evidence="1">Uncharacterized protein</fullName>
    </submittedName>
</protein>
<dbReference type="EMBL" id="MU277220">
    <property type="protein sequence ID" value="KAI0060294.1"/>
    <property type="molecule type" value="Genomic_DNA"/>
</dbReference>
<accession>A0ACB8SUL7</accession>
<keyword evidence="2" id="KW-1185">Reference proteome</keyword>